<evidence type="ECO:0000256" key="1">
    <source>
        <dbReference type="SAM" id="Phobius"/>
    </source>
</evidence>
<evidence type="ECO:0008006" key="5">
    <source>
        <dbReference type="Google" id="ProtNLM"/>
    </source>
</evidence>
<comment type="caution">
    <text evidence="3">The sequence shown here is derived from an EMBL/GenBank/DDBJ whole genome shotgun (WGS) entry which is preliminary data.</text>
</comment>
<name>A0A8J3YFX1_9ACTN</name>
<protein>
    <recommendedName>
        <fullName evidence="5">LPXTG-motif cell wall anchor domain-containing protein</fullName>
    </recommendedName>
</protein>
<keyword evidence="1" id="KW-0472">Membrane</keyword>
<keyword evidence="1" id="KW-0812">Transmembrane</keyword>
<accession>A0A8J3YFX1</accession>
<proteinExistence type="predicted"/>
<gene>
    <name evidence="3" type="ORF">Val02_13600</name>
</gene>
<feature type="transmembrane region" description="Helical" evidence="1">
    <location>
        <begin position="341"/>
        <end position="362"/>
    </location>
</feature>
<keyword evidence="1" id="KW-1133">Transmembrane helix</keyword>
<dbReference type="Proteomes" id="UP000619260">
    <property type="component" value="Unassembled WGS sequence"/>
</dbReference>
<evidence type="ECO:0000256" key="2">
    <source>
        <dbReference type="SAM" id="SignalP"/>
    </source>
</evidence>
<evidence type="ECO:0000313" key="3">
    <source>
        <dbReference type="EMBL" id="GIJ44474.1"/>
    </source>
</evidence>
<dbReference type="EMBL" id="BOPF01000004">
    <property type="protein sequence ID" value="GIJ44474.1"/>
    <property type="molecule type" value="Genomic_DNA"/>
</dbReference>
<reference evidence="3" key="1">
    <citation type="submission" date="2021-01" db="EMBL/GenBank/DDBJ databases">
        <title>Whole genome shotgun sequence of Virgisporangium aliadipatigenens NBRC 105644.</title>
        <authorList>
            <person name="Komaki H."/>
            <person name="Tamura T."/>
        </authorList>
    </citation>
    <scope>NUCLEOTIDE SEQUENCE</scope>
    <source>
        <strain evidence="3">NBRC 105644</strain>
    </source>
</reference>
<keyword evidence="2" id="KW-0732">Signal</keyword>
<organism evidence="3 4">
    <name type="scientific">Virgisporangium aliadipatigenens</name>
    <dbReference type="NCBI Taxonomy" id="741659"/>
    <lineage>
        <taxon>Bacteria</taxon>
        <taxon>Bacillati</taxon>
        <taxon>Actinomycetota</taxon>
        <taxon>Actinomycetes</taxon>
        <taxon>Micromonosporales</taxon>
        <taxon>Micromonosporaceae</taxon>
        <taxon>Virgisporangium</taxon>
    </lineage>
</organism>
<feature type="chain" id="PRO_5035231899" description="LPXTG-motif cell wall anchor domain-containing protein" evidence="2">
    <location>
        <begin position="30"/>
        <end position="371"/>
    </location>
</feature>
<sequence>MFTRRMLAVAGAAAIGTLGALTIPSAASAHHLTVVPKFECVGENAVVTWKVTNSQNNVDGKITKAALSQGSFVATTEDKLKKHGVIAVGTVLTMDGDKKSAVGVVTVPASAGKVTVDFAAEWKYKDGSIQRWPRPDAPDDGHFEKAWTKEQCGQTTPADPKTSFDPNCDGTVTVVIDNPAGSKNTEFKVQSQTTDWSTNVTVPAGKKSEPITVSKADAAEIKVSIRNDGNGRALGKYKFAAPADCKDADYTGTFTPDCNGVTVTLTNPADGDTLKVTILANGKEQYKFEVAPGATSEPKKIGRQDKLKVVVKVEGFEPDGEFDYTVPANCGDSLPVTGANAGLMAGGASVLVLGGAALWMVARRRRVQFTA</sequence>
<keyword evidence="4" id="KW-1185">Reference proteome</keyword>
<evidence type="ECO:0000313" key="4">
    <source>
        <dbReference type="Proteomes" id="UP000619260"/>
    </source>
</evidence>
<dbReference type="RefSeq" id="WP_203898051.1">
    <property type="nucleotide sequence ID" value="NZ_BOPF01000004.1"/>
</dbReference>
<dbReference type="AlphaFoldDB" id="A0A8J3YFX1"/>
<feature type="signal peptide" evidence="2">
    <location>
        <begin position="1"/>
        <end position="29"/>
    </location>
</feature>